<name>A0A1F7V0C8_9BACT</name>
<protein>
    <submittedName>
        <fullName evidence="1">Uncharacterized protein</fullName>
    </submittedName>
</protein>
<organism evidence="1 2">
    <name type="scientific">Candidatus Uhrbacteria bacterium RIFCSPLOWO2_01_FULL_53_9</name>
    <dbReference type="NCBI Taxonomy" id="1802403"/>
    <lineage>
        <taxon>Bacteria</taxon>
        <taxon>Candidatus Uhriibacteriota</taxon>
    </lineage>
</organism>
<dbReference type="Proteomes" id="UP000176932">
    <property type="component" value="Unassembled WGS sequence"/>
</dbReference>
<gene>
    <name evidence="1" type="ORF">A3B32_02790</name>
</gene>
<comment type="caution">
    <text evidence="1">The sequence shown here is derived from an EMBL/GenBank/DDBJ whole genome shotgun (WGS) entry which is preliminary data.</text>
</comment>
<accession>A0A1F7V0C8</accession>
<dbReference type="AlphaFoldDB" id="A0A1F7V0C8"/>
<dbReference type="EMBL" id="MGEL01000010">
    <property type="protein sequence ID" value="OGL83447.1"/>
    <property type="molecule type" value="Genomic_DNA"/>
</dbReference>
<evidence type="ECO:0000313" key="1">
    <source>
        <dbReference type="EMBL" id="OGL83447.1"/>
    </source>
</evidence>
<evidence type="ECO:0000313" key="2">
    <source>
        <dbReference type="Proteomes" id="UP000176932"/>
    </source>
</evidence>
<sequence length="296" mass="32991">MSPEKRQTPEEARYLIRNLERRKGLLARISKREVGDIPDIVIKDTLLKFLDKKYKGMEQEEIKDLNKRLFALINRAADLVTKKQDTAPVTSMYACQYADARPIDEQSYGEFLEEVKTIIELCKQHHISLKSITGMQHGLGVPDVKKLDGLLEWCTNNEVDLKSITGMQNGLGVPDVKKLDGLLAWCKDNSVDIKSITGMQSGLGVPDAKKLDNLLAWCKDNSVDIKSITGMQVGLGVPDVKKLDGLLTWCTNNNVDLKSITGMQMGLSVPDVKKLDDLLAWCQDNNHGDANGPQRT</sequence>
<reference evidence="1 2" key="1">
    <citation type="journal article" date="2016" name="Nat. Commun.">
        <title>Thousands of microbial genomes shed light on interconnected biogeochemical processes in an aquifer system.</title>
        <authorList>
            <person name="Anantharaman K."/>
            <person name="Brown C.T."/>
            <person name="Hug L.A."/>
            <person name="Sharon I."/>
            <person name="Castelle C.J."/>
            <person name="Probst A.J."/>
            <person name="Thomas B.C."/>
            <person name="Singh A."/>
            <person name="Wilkins M.J."/>
            <person name="Karaoz U."/>
            <person name="Brodie E.L."/>
            <person name="Williams K.H."/>
            <person name="Hubbard S.S."/>
            <person name="Banfield J.F."/>
        </authorList>
    </citation>
    <scope>NUCLEOTIDE SEQUENCE [LARGE SCALE GENOMIC DNA]</scope>
</reference>
<proteinExistence type="predicted"/>